<gene>
    <name evidence="4" type="ORF">D7M11_28890</name>
</gene>
<dbReference type="Gene3D" id="2.60.120.560">
    <property type="entry name" value="Exo-inulinase, domain 1"/>
    <property type="match status" value="1"/>
</dbReference>
<dbReference type="InterPro" id="IPR013783">
    <property type="entry name" value="Ig-like_fold"/>
</dbReference>
<evidence type="ECO:0000313" key="5">
    <source>
        <dbReference type="Proteomes" id="UP000282311"/>
    </source>
</evidence>
<dbReference type="InterPro" id="IPR035986">
    <property type="entry name" value="PKD_dom_sf"/>
</dbReference>
<dbReference type="InterPro" id="IPR000601">
    <property type="entry name" value="PKD_dom"/>
</dbReference>
<dbReference type="EMBL" id="RBAH01000028">
    <property type="protein sequence ID" value="RKN71851.1"/>
    <property type="molecule type" value="Genomic_DNA"/>
</dbReference>
<dbReference type="Gene3D" id="2.60.40.10">
    <property type="entry name" value="Immunoglobulins"/>
    <property type="match status" value="4"/>
</dbReference>
<evidence type="ECO:0000259" key="3">
    <source>
        <dbReference type="Pfam" id="PF18911"/>
    </source>
</evidence>
<dbReference type="Pfam" id="PF07705">
    <property type="entry name" value="CARDB"/>
    <property type="match status" value="1"/>
</dbReference>
<proteinExistence type="predicted"/>
<protein>
    <submittedName>
        <fullName evidence="4">Uncharacterized protein</fullName>
    </submittedName>
</protein>
<dbReference type="InterPro" id="IPR036116">
    <property type="entry name" value="FN3_sf"/>
</dbReference>
<feature type="domain" description="CARDB" evidence="2">
    <location>
        <begin position="324"/>
        <end position="403"/>
    </location>
</feature>
<feature type="domain" description="PKD" evidence="3">
    <location>
        <begin position="2081"/>
        <end position="2157"/>
    </location>
</feature>
<organism evidence="4 5">
    <name type="scientific">Paenibacillus ginsengarvi</name>
    <dbReference type="NCBI Taxonomy" id="400777"/>
    <lineage>
        <taxon>Bacteria</taxon>
        <taxon>Bacillati</taxon>
        <taxon>Bacillota</taxon>
        <taxon>Bacilli</taxon>
        <taxon>Bacillales</taxon>
        <taxon>Paenibacillaceae</taxon>
        <taxon>Paenibacillus</taxon>
    </lineage>
</organism>
<dbReference type="Proteomes" id="UP000282311">
    <property type="component" value="Unassembled WGS sequence"/>
</dbReference>
<evidence type="ECO:0000256" key="1">
    <source>
        <dbReference type="SAM" id="MobiDB-lite"/>
    </source>
</evidence>
<evidence type="ECO:0000259" key="2">
    <source>
        <dbReference type="Pfam" id="PF07705"/>
    </source>
</evidence>
<accession>A0A3B0BHL2</accession>
<dbReference type="Pfam" id="PF18911">
    <property type="entry name" value="PKD_4"/>
    <property type="match status" value="1"/>
</dbReference>
<feature type="region of interest" description="Disordered" evidence="1">
    <location>
        <begin position="215"/>
        <end position="240"/>
    </location>
</feature>
<dbReference type="Pfam" id="PF25788">
    <property type="entry name" value="Ig_Rha78A_N"/>
    <property type="match status" value="1"/>
</dbReference>
<evidence type="ECO:0000313" key="4">
    <source>
        <dbReference type="EMBL" id="RKN71851.1"/>
    </source>
</evidence>
<keyword evidence="5" id="KW-1185">Reference proteome</keyword>
<dbReference type="SUPFAM" id="SSF49265">
    <property type="entry name" value="Fibronectin type III"/>
    <property type="match status" value="1"/>
</dbReference>
<dbReference type="SUPFAM" id="SSF49299">
    <property type="entry name" value="PKD domain"/>
    <property type="match status" value="1"/>
</dbReference>
<name>A0A3B0BHL2_9BACL</name>
<dbReference type="InterPro" id="IPR011635">
    <property type="entry name" value="CARDB"/>
</dbReference>
<sequence length="2307" mass="255373">MHRRTYKRWTALFCLFLVAFGLIPLDYMIPGLRSKAWAAGETTDTAALDYEGKANWQFYSVEQNLTPSVTIDFVAGKKIQKVEYIDGDGTMKTIAEAVGKPSWSGSIPTKGKSFDVLSKNNSHTLTYFAWYRYSNTSAKKGWYAKQPDEFGGEEEVYCESGPTESIGGVSMPIFPSCSATVVFGATRDKGYYRTDDSSYVDDNYVTVTGFSNPTVQDNQTNITGPEGTFGTSEGPSSTNPISNAQLLQVGSGFKIKYNQTFNDYPNDGQAPPSSAIKDLAMPGARLMVYFGSFAFDIYGKTYLHPSHITVTYEDNLVPEPDVSDLKVVPAACIEVGKNMSFYVSFTNYGAAYSGPFNLKVTVDGTVIETIPFSGFAAGETKKGEFLYKFTAAESKTFVVTVDSLPGEKNTADNSKSFSFTAKTSCSGGGDPDPGGNDGPEVITGDFKFFYPNSMTYGQAQVYLPENVTVKGTKNGNTCTLAQLLWTSTQGSKVYKDNAGANVYAGGLSGPPYPAGIGGGRVDVTMQITTSCETVKVVGPKSFEIIVPTDNLPPVFRPGWFAGGNSFGFPEITEVIVGSYVDLGIVHDITQNPPTPYDPDGDGIIYYFDFKNSPSAWIRQLKVDRDFWEYDEHYRLIKADVLGTHQIQVCAQDTRGADAGCKFASLNVVSPDPIPVITGGDGAIEGRPIPQPFSCANSYTPFKDRTISNCIWGGDKRDMYPVTGYYTVTLDVVDSGGLHSRPEAQASKTIFVKPDLPPVVSVSYPSAGIRGVPMTFIDSSFSPDGDVIVQHSDVIRCDTNLNGSYDGPAYNVTPDGSGMFTFSAPIVGSCKLSVFVKEDWGKSASKDFYFSISNQAPTVQASIFGEQPQPPDVDVTNYNLQDMVINRSLYSVEDHYSQNRDTDMYFNAAEGALAVPDRPMLYRAPDPNSMSIGATIPPSGGLNISEAITHRVGRNFWAGYGFNHMMCTGACVPYGYKLQLYDIRSNTIKTMSDSNSKKIYEIQFNSTSEMLWLRSYASPEGMCNGSYMGCSTGDKNVTDNYYRLSDVAAGNFTPFYTEVKPVQQWLSPYQYAQYMLPSNPPPGNWVDDSGIQEEPANVPYNFDVNGTRSTKPYISQTRDRQGNFYALACTSYEYQIGWEDDGNAWMVTVYNCFLQKLSSNGTVIWTNYAKTYTNLYNTPSRIEHKEYPMLRIAYISEDNSKLITTDGIYDNNTGTYLGQLYQKDFSGYNGIESYTCFPSCATPAEWTNGYGGMNFKNNYNEVIYYYYWTSYQDDGCESDCTTYYIYHHVLYNLKTLQAVMEITTPPFGDGVYEFTPTGTLAADGKFILPVSSGTANVYDVMTGQNLYTMSLPPATNNYRPIGDGKGFAIIPSGNKVTTSNLSANTTYDAGRFSFGTLVDRYKDFYDGSISLSVRFYKNSFSEYNGAGVAFREQDHRNKFEAELTTEGVILSKIVNGTKTILGKQTNPLLAGQYANLKVTAKRDHILVYVNGVPLIDVYDGSYSSGKVGLFSNVPNVYMKNFRTESYKAASEDVAGIVIVGTTIKYSSTYTDPENDPSIPDLREWIYTNTAPEKFLNAGDGYSDSNAANSYINYKLTGTLPVLNKVGLYKIDYSEVDDPAPLGYQYPNWLYQSFRKRSDPAVNYVIVHRRPIASFTISQNPDYTFAWNDTSYDPDRWLAPWHYSTEPTGIDYAATRGVVERRYGYTDPDGSTQYGKLTRPAKSGTYTVRLSVKDEYGAWSDWAEQTVTVTMPFPNTPPTVALTFPNGTEANPSFIDTVRPVIKWNQYDSDPGTTFAAYRVIVKDEWGNVLRDSGIKPQNTTLNYAEWQLDTSLTPGQKYQVQVQVSDGIDWSGWSNIGWMIVNSPPKAVLTFPNGLSAEAANLVQDNRRPGISWNQYDPDLAYGGVFQQYRVQIMQEDGTLVYDYSTAQWTQATSQSMTPTSDLPNGIPLQVHVQVFDGFVWSDWSNIGWLRINMTPIADVTYPSGTQANPTIEGPTPTTITWNQWDVDPGTVFLKYQLHIVNEANTTIVYDSGEASQYTSATTQSHLVAMALPAGQKLRVRVRVFDGYVWSPWSGDKWLLTNRPPVADFDWMPKPIWEGDTVYLDNLSTDPDGDALTSVWEIRLPDGQVRTYGTTDATQLFPEPGSYTVTLTVSDGFAISRVTKVLEALPLTITSEVHHTPQWRAIHEQKGHNTTTVPKDFYSGEIFVVRTFSSPAPVSEAKAWIETTGIDGNALAASILLDMSGDDLTRFDGKLFDDKFMSATEGIPEGILPIHFQIRYANGVVKREDVPVRIIGNINEAVEVHRRQ</sequence>
<reference evidence="4 5" key="1">
    <citation type="journal article" date="2007" name="Int. J. Syst. Evol. Microbiol.">
        <title>Paenibacillus ginsengarvi sp. nov., isolated from soil from ginseng cultivation.</title>
        <authorList>
            <person name="Yoon M.H."/>
            <person name="Ten L.N."/>
            <person name="Im W.T."/>
        </authorList>
    </citation>
    <scope>NUCLEOTIDE SEQUENCE [LARGE SCALE GENOMIC DNA]</scope>
    <source>
        <strain evidence="4 5">KCTC 13059</strain>
    </source>
</reference>
<comment type="caution">
    <text evidence="4">The sequence shown here is derived from an EMBL/GenBank/DDBJ whole genome shotgun (WGS) entry which is preliminary data.</text>
</comment>